<feature type="transmembrane region" description="Helical" evidence="10">
    <location>
        <begin position="57"/>
        <end position="77"/>
    </location>
</feature>
<keyword evidence="5 9" id="KW-1133">Transmembrane helix</keyword>
<feature type="domain" description="CBS" evidence="11">
    <location>
        <begin position="218"/>
        <end position="280"/>
    </location>
</feature>
<keyword evidence="3 9" id="KW-0812">Transmembrane</keyword>
<keyword evidence="4" id="KW-0677">Repeat</keyword>
<evidence type="ECO:0000259" key="11">
    <source>
        <dbReference type="PROSITE" id="PS51371"/>
    </source>
</evidence>
<dbReference type="FunFam" id="3.10.580.10:FF:000002">
    <property type="entry name" value="Magnesium/cobalt efflux protein CorC"/>
    <property type="match status" value="1"/>
</dbReference>
<protein>
    <submittedName>
        <fullName evidence="13">Hemolysins and related protein containing CBS domain</fullName>
    </submittedName>
</protein>
<feature type="transmembrane region" description="Helical" evidence="10">
    <location>
        <begin position="132"/>
        <end position="154"/>
    </location>
</feature>
<evidence type="ECO:0000256" key="9">
    <source>
        <dbReference type="PROSITE-ProRule" id="PRU01193"/>
    </source>
</evidence>
<dbReference type="InterPro" id="IPR051676">
    <property type="entry name" value="UPF0053_domain"/>
</dbReference>
<dbReference type="InterPro" id="IPR002550">
    <property type="entry name" value="CNNM"/>
</dbReference>
<dbReference type="Gene3D" id="3.10.580.10">
    <property type="entry name" value="CBS-domain"/>
    <property type="match status" value="1"/>
</dbReference>
<evidence type="ECO:0000256" key="1">
    <source>
        <dbReference type="ARBA" id="ARBA00004651"/>
    </source>
</evidence>
<dbReference type="PANTHER" id="PTHR43099:SF2">
    <property type="entry name" value="UPF0053 PROTEIN YRKA"/>
    <property type="match status" value="1"/>
</dbReference>
<reference evidence="13 14" key="1">
    <citation type="submission" date="2015-09" db="EMBL/GenBank/DDBJ databases">
        <title>Bacillus cereus food isolates.</title>
        <authorList>
            <person name="Boekhorst J."/>
        </authorList>
    </citation>
    <scope>NUCLEOTIDE SEQUENCE [LARGE SCALE GENOMIC DNA]</scope>
    <source>
        <strain evidence="13 14">B4088</strain>
    </source>
</reference>
<evidence type="ECO:0000313" key="13">
    <source>
        <dbReference type="EMBL" id="KZD71145.1"/>
    </source>
</evidence>
<evidence type="ECO:0000256" key="5">
    <source>
        <dbReference type="ARBA" id="ARBA00022989"/>
    </source>
</evidence>
<dbReference type="PROSITE" id="PS51846">
    <property type="entry name" value="CNNM"/>
    <property type="match status" value="1"/>
</dbReference>
<feature type="domain" description="CNNM transmembrane" evidence="12">
    <location>
        <begin position="1"/>
        <end position="199"/>
    </location>
</feature>
<dbReference type="InterPro" id="IPR000644">
    <property type="entry name" value="CBS_dom"/>
</dbReference>
<sequence length="360" mass="40962">MGSMSLLIVLLCIVITAFFVISEFSLIKVRPSRIDQLVDEGVSKAKRTKSIIDNLDGYLSACQLGITVASLALGWVGEPAVHKLLHPLFSVLPDSAERTVSFIVSFLIVTFLHVILGELAPKSIAIRYAERLALWTSVPLVVFYHIMYPMIWILNACSNGILKVFRIPPASENEDIHSEEEIRLLMKESYKNGELNPVDYKYVKNIFEFRDKVAGDVMTPRIQMIVIDHDATISEAMDIIKKEQYTRYPIIDGDKDHIIGMVHLKDVVSHYVDTESRTKSIQTCMRDIGHSLRSARVNELFLKMQHERCQMTLLIDEYGGTSGMVTMEDLLEEIVGEIRDEFDQEELTNIEHLQINPIHQ</sequence>
<accession>A0A164QD52</accession>
<evidence type="ECO:0000256" key="10">
    <source>
        <dbReference type="SAM" id="Phobius"/>
    </source>
</evidence>
<dbReference type="InterPro" id="IPR046342">
    <property type="entry name" value="CBS_dom_sf"/>
</dbReference>
<dbReference type="GO" id="GO:0005886">
    <property type="term" value="C:plasma membrane"/>
    <property type="evidence" value="ECO:0007669"/>
    <property type="project" value="UniProtKB-SubCell"/>
</dbReference>
<dbReference type="Pfam" id="PF00571">
    <property type="entry name" value="CBS"/>
    <property type="match status" value="1"/>
</dbReference>
<evidence type="ECO:0000256" key="8">
    <source>
        <dbReference type="PROSITE-ProRule" id="PRU00703"/>
    </source>
</evidence>
<dbReference type="SMART" id="SM00116">
    <property type="entry name" value="CBS"/>
    <property type="match status" value="1"/>
</dbReference>
<dbReference type="EMBL" id="LJKE01000020">
    <property type="protein sequence ID" value="KZD71145.1"/>
    <property type="molecule type" value="Genomic_DNA"/>
</dbReference>
<keyword evidence="6 8" id="KW-0129">CBS domain</keyword>
<dbReference type="PROSITE" id="PS51371">
    <property type="entry name" value="CBS"/>
    <property type="match status" value="1"/>
</dbReference>
<evidence type="ECO:0000256" key="2">
    <source>
        <dbReference type="ARBA" id="ARBA00022475"/>
    </source>
</evidence>
<evidence type="ECO:0000256" key="3">
    <source>
        <dbReference type="ARBA" id="ARBA00022692"/>
    </source>
</evidence>
<organism evidence="13 14">
    <name type="scientific">Bacillus cereus</name>
    <dbReference type="NCBI Taxonomy" id="1396"/>
    <lineage>
        <taxon>Bacteria</taxon>
        <taxon>Bacillati</taxon>
        <taxon>Bacillota</taxon>
        <taxon>Bacilli</taxon>
        <taxon>Bacillales</taxon>
        <taxon>Bacillaceae</taxon>
        <taxon>Bacillus</taxon>
        <taxon>Bacillus cereus group</taxon>
    </lineage>
</organism>
<dbReference type="PATRIC" id="fig|1396.535.peg.942"/>
<keyword evidence="2" id="KW-1003">Cell membrane</keyword>
<dbReference type="SUPFAM" id="SSF54631">
    <property type="entry name" value="CBS-domain pair"/>
    <property type="match status" value="1"/>
</dbReference>
<feature type="transmembrane region" description="Helical" evidence="10">
    <location>
        <begin position="6"/>
        <end position="27"/>
    </location>
</feature>
<dbReference type="Pfam" id="PF01595">
    <property type="entry name" value="CNNM"/>
    <property type="match status" value="1"/>
</dbReference>
<evidence type="ECO:0000259" key="12">
    <source>
        <dbReference type="PROSITE" id="PS51846"/>
    </source>
</evidence>
<comment type="caution">
    <text evidence="13">The sequence shown here is derived from an EMBL/GenBank/DDBJ whole genome shotgun (WGS) entry which is preliminary data.</text>
</comment>
<comment type="subcellular location">
    <subcellularLocation>
        <location evidence="1">Cell membrane</location>
        <topology evidence="1">Multi-pass membrane protein</topology>
    </subcellularLocation>
</comment>
<name>A0A164QD52_BACCE</name>
<keyword evidence="7 9" id="KW-0472">Membrane</keyword>
<proteinExistence type="predicted"/>
<dbReference type="InterPro" id="IPR044751">
    <property type="entry name" value="Ion_transp-like_CBS"/>
</dbReference>
<dbReference type="AlphaFoldDB" id="A0A164QD52"/>
<feature type="transmembrane region" description="Helical" evidence="10">
    <location>
        <begin position="100"/>
        <end position="120"/>
    </location>
</feature>
<gene>
    <name evidence="13" type="ORF">B4088_0875</name>
</gene>
<evidence type="ECO:0000256" key="6">
    <source>
        <dbReference type="ARBA" id="ARBA00023122"/>
    </source>
</evidence>
<evidence type="ECO:0000256" key="4">
    <source>
        <dbReference type="ARBA" id="ARBA00022737"/>
    </source>
</evidence>
<evidence type="ECO:0000313" key="14">
    <source>
        <dbReference type="Proteomes" id="UP000076482"/>
    </source>
</evidence>
<dbReference type="PANTHER" id="PTHR43099">
    <property type="entry name" value="UPF0053 PROTEIN YRKA"/>
    <property type="match status" value="1"/>
</dbReference>
<dbReference type="CDD" id="cd04590">
    <property type="entry name" value="CBS_pair_CorC_HlyC_assoc"/>
    <property type="match status" value="1"/>
</dbReference>
<evidence type="ECO:0000256" key="7">
    <source>
        <dbReference type="ARBA" id="ARBA00023136"/>
    </source>
</evidence>
<dbReference type="Proteomes" id="UP000076482">
    <property type="component" value="Unassembled WGS sequence"/>
</dbReference>